<protein>
    <submittedName>
        <fullName evidence="2">SDR family oxidoreductase</fullName>
    </submittedName>
</protein>
<gene>
    <name evidence="2" type="ORF">H8B04_13025</name>
</gene>
<evidence type="ECO:0000313" key="2">
    <source>
        <dbReference type="EMBL" id="MBD1430474.1"/>
    </source>
</evidence>
<keyword evidence="3" id="KW-1185">Reference proteome</keyword>
<dbReference type="PANTHER" id="PTHR42879">
    <property type="entry name" value="3-OXOACYL-(ACYL-CARRIER-PROTEIN) REDUCTASE"/>
    <property type="match status" value="1"/>
</dbReference>
<proteinExistence type="inferred from homology"/>
<sequence>MKINLIGKKALVGGSTSGIGKAIAQQLAACGASVTLVARNEDKLQAVLASLDIAKSQSHQYIVTDYLDFEEYKATISEYFTSNSVDILVNNTQGPSPGTVTQKSEEDYLQAFNLLFQNAVLTTNLALEKMKENSFGRVINVSSMTVKEPQDTLVLSNTMRTALVSWSKSLSNSVAKDNITVNSVMTGYFETERLTSLMENQAKNEEVSFDEIRTKRIQSVPVQRLGDPKEYGYLVAFLASEYASYLSGASIPLDGGIAKTIF</sequence>
<dbReference type="SUPFAM" id="SSF51735">
    <property type="entry name" value="NAD(P)-binding Rossmann-fold domains"/>
    <property type="match status" value="1"/>
</dbReference>
<accession>A0ABR7YGV8</accession>
<evidence type="ECO:0000256" key="1">
    <source>
        <dbReference type="ARBA" id="ARBA00006484"/>
    </source>
</evidence>
<dbReference type="Gene3D" id="3.40.50.720">
    <property type="entry name" value="NAD(P)-binding Rossmann-like Domain"/>
    <property type="match status" value="1"/>
</dbReference>
<dbReference type="Proteomes" id="UP000651271">
    <property type="component" value="Unassembled WGS sequence"/>
</dbReference>
<dbReference type="InterPro" id="IPR050259">
    <property type="entry name" value="SDR"/>
</dbReference>
<dbReference type="InterPro" id="IPR002347">
    <property type="entry name" value="SDR_fam"/>
</dbReference>
<dbReference type="PANTHER" id="PTHR42879:SF6">
    <property type="entry name" value="NADPH-DEPENDENT REDUCTASE BACG"/>
    <property type="match status" value="1"/>
</dbReference>
<reference evidence="2 3" key="1">
    <citation type="submission" date="2020-08" db="EMBL/GenBank/DDBJ databases">
        <title>Sphingobacterium sp. DN04309 isolated from aquaculture water.</title>
        <authorList>
            <person name="Zhang M."/>
        </authorList>
    </citation>
    <scope>NUCLEOTIDE SEQUENCE [LARGE SCALE GENOMIC DNA]</scope>
    <source>
        <strain evidence="2 3">DN04309</strain>
    </source>
</reference>
<dbReference type="RefSeq" id="WP_165291378.1">
    <property type="nucleotide sequence ID" value="NZ_JACOIJ010000028.1"/>
</dbReference>
<organism evidence="2 3">
    <name type="scientific">Sphingobacterium litopenaei</name>
    <dbReference type="NCBI Taxonomy" id="2763500"/>
    <lineage>
        <taxon>Bacteria</taxon>
        <taxon>Pseudomonadati</taxon>
        <taxon>Bacteroidota</taxon>
        <taxon>Sphingobacteriia</taxon>
        <taxon>Sphingobacteriales</taxon>
        <taxon>Sphingobacteriaceae</taxon>
        <taxon>Sphingobacterium</taxon>
    </lineage>
</organism>
<dbReference type="CDD" id="cd05344">
    <property type="entry name" value="BKR_like_SDR_like"/>
    <property type="match status" value="1"/>
</dbReference>
<name>A0ABR7YGV8_9SPHI</name>
<dbReference type="PRINTS" id="PR00081">
    <property type="entry name" value="GDHRDH"/>
</dbReference>
<comment type="similarity">
    <text evidence="1">Belongs to the short-chain dehydrogenases/reductases (SDR) family.</text>
</comment>
<evidence type="ECO:0000313" key="3">
    <source>
        <dbReference type="Proteomes" id="UP000651271"/>
    </source>
</evidence>
<dbReference type="Pfam" id="PF13561">
    <property type="entry name" value="adh_short_C2"/>
    <property type="match status" value="1"/>
</dbReference>
<dbReference type="InterPro" id="IPR036291">
    <property type="entry name" value="NAD(P)-bd_dom_sf"/>
</dbReference>
<comment type="caution">
    <text evidence="2">The sequence shown here is derived from an EMBL/GenBank/DDBJ whole genome shotgun (WGS) entry which is preliminary data.</text>
</comment>
<dbReference type="EMBL" id="JACOIJ010000028">
    <property type="protein sequence ID" value="MBD1430474.1"/>
    <property type="molecule type" value="Genomic_DNA"/>
</dbReference>